<dbReference type="EMBL" id="JAOSHN010000007">
    <property type="protein sequence ID" value="MCU7380066.1"/>
    <property type="molecule type" value="Genomic_DNA"/>
</dbReference>
<dbReference type="InterPro" id="IPR032479">
    <property type="entry name" value="DUF5058"/>
</dbReference>
<feature type="transmembrane region" description="Helical" evidence="1">
    <location>
        <begin position="166"/>
        <end position="185"/>
    </location>
</feature>
<protein>
    <submittedName>
        <fullName evidence="2">DUF5058 family protein</fullName>
    </submittedName>
</protein>
<dbReference type="RefSeq" id="WP_148394823.1">
    <property type="nucleotide sequence ID" value="NZ_JAOSHN010000007.1"/>
</dbReference>
<dbReference type="Proteomes" id="UP001065549">
    <property type="component" value="Unassembled WGS sequence"/>
</dbReference>
<reference evidence="2" key="1">
    <citation type="submission" date="2022-09" db="EMBL/GenBank/DDBJ databases">
        <title>Culturomic study of gut microbiota in children with autism spectrum disorder.</title>
        <authorList>
            <person name="Efimov B.A."/>
            <person name="Chaplin A.V."/>
            <person name="Sokolova S.R."/>
            <person name="Pikina A.P."/>
            <person name="Korzhanova M."/>
            <person name="Belova V."/>
            <person name="Korostin D."/>
        </authorList>
    </citation>
    <scope>NUCLEOTIDE SEQUENCE</scope>
    <source>
        <strain evidence="2">ASD5510</strain>
    </source>
</reference>
<feature type="transmembrane region" description="Helical" evidence="1">
    <location>
        <begin position="191"/>
        <end position="212"/>
    </location>
</feature>
<gene>
    <name evidence="2" type="ORF">OBO34_17135</name>
</gene>
<feature type="transmembrane region" description="Helical" evidence="1">
    <location>
        <begin position="15"/>
        <end position="36"/>
    </location>
</feature>
<sequence length="238" mass="25578">MENINALEVANSPAIWGLAAIAVAAVFVEIILFFRLARRASKIGEVNLTKKQCNRALRAGVVSAIGPAFGVFIVMIGLVAVLGGPISWLRLSVIGGATTELTAASVGVKALGGDITQALSMVELSNAWWTMTINACGWLIVTWVFASRMEKVRHKIGGGDSRWMEIFSSAATLGIFGAFCSEYMVNGVRSSDFKVLLVMAVSALSMWALLYLSKRYKWLKEYSLGLAMVAGIASSMIF</sequence>
<feature type="transmembrane region" description="Helical" evidence="1">
    <location>
        <begin position="127"/>
        <end position="146"/>
    </location>
</feature>
<dbReference type="Pfam" id="PF16481">
    <property type="entry name" value="DUF5058"/>
    <property type="match status" value="1"/>
</dbReference>
<name>A0A9J6QX68_9FIRM</name>
<keyword evidence="1" id="KW-1133">Transmembrane helix</keyword>
<comment type="caution">
    <text evidence="2">The sequence shown here is derived from an EMBL/GenBank/DDBJ whole genome shotgun (WGS) entry which is preliminary data.</text>
</comment>
<keyword evidence="1" id="KW-0472">Membrane</keyword>
<keyword evidence="1" id="KW-0812">Transmembrane</keyword>
<organism evidence="2 3">
    <name type="scientific">Hominibacterium faecale</name>
    <dbReference type="NCBI Taxonomy" id="2839743"/>
    <lineage>
        <taxon>Bacteria</taxon>
        <taxon>Bacillati</taxon>
        <taxon>Bacillota</taxon>
        <taxon>Clostridia</taxon>
        <taxon>Peptostreptococcales</taxon>
        <taxon>Anaerovoracaceae</taxon>
        <taxon>Hominibacterium</taxon>
    </lineage>
</organism>
<evidence type="ECO:0000313" key="2">
    <source>
        <dbReference type="EMBL" id="MCU7380066.1"/>
    </source>
</evidence>
<accession>A0A9J6QX68</accession>
<dbReference type="AlphaFoldDB" id="A0A9J6QX68"/>
<proteinExistence type="predicted"/>
<keyword evidence="3" id="KW-1185">Reference proteome</keyword>
<feature type="transmembrane region" description="Helical" evidence="1">
    <location>
        <begin position="57"/>
        <end position="82"/>
    </location>
</feature>
<evidence type="ECO:0000256" key="1">
    <source>
        <dbReference type="SAM" id="Phobius"/>
    </source>
</evidence>
<evidence type="ECO:0000313" key="3">
    <source>
        <dbReference type="Proteomes" id="UP001065549"/>
    </source>
</evidence>